<comment type="caution">
    <text evidence="4">The sequence shown here is derived from an EMBL/GenBank/DDBJ whole genome shotgun (WGS) entry which is preliminary data.</text>
</comment>
<dbReference type="PROSITE" id="PS50297">
    <property type="entry name" value="ANK_REP_REGION"/>
    <property type="match status" value="1"/>
</dbReference>
<name>A0A9P6WYZ1_RHIOR</name>
<evidence type="ECO:0000256" key="1">
    <source>
        <dbReference type="ARBA" id="ARBA00022737"/>
    </source>
</evidence>
<keyword evidence="2 3" id="KW-0040">ANK repeat</keyword>
<reference evidence="4" key="1">
    <citation type="journal article" date="2020" name="Microb. Genom.">
        <title>Genetic diversity of clinical and environmental Mucorales isolates obtained from an investigation of mucormycosis cases among solid organ transplant recipients.</title>
        <authorList>
            <person name="Nguyen M.H."/>
            <person name="Kaul D."/>
            <person name="Muto C."/>
            <person name="Cheng S.J."/>
            <person name="Richter R.A."/>
            <person name="Bruno V.M."/>
            <person name="Liu G."/>
            <person name="Beyhan S."/>
            <person name="Sundermann A.J."/>
            <person name="Mounaud S."/>
            <person name="Pasculle A.W."/>
            <person name="Nierman W.C."/>
            <person name="Driscoll E."/>
            <person name="Cumbie R."/>
            <person name="Clancy C.J."/>
            <person name="Dupont C.L."/>
        </authorList>
    </citation>
    <scope>NUCLEOTIDE SEQUENCE</scope>
    <source>
        <strain evidence="4">GL11</strain>
    </source>
</reference>
<evidence type="ECO:0000256" key="2">
    <source>
        <dbReference type="ARBA" id="ARBA00023043"/>
    </source>
</evidence>
<protein>
    <submittedName>
        <fullName evidence="4">Uncharacterized protein</fullName>
    </submittedName>
</protein>
<dbReference type="EMBL" id="JAANQT010002840">
    <property type="protein sequence ID" value="KAG1301760.1"/>
    <property type="molecule type" value="Genomic_DNA"/>
</dbReference>
<evidence type="ECO:0000313" key="4">
    <source>
        <dbReference type="EMBL" id="KAG1301760.1"/>
    </source>
</evidence>
<dbReference type="SMART" id="SM00248">
    <property type="entry name" value="ANK"/>
    <property type="match status" value="6"/>
</dbReference>
<dbReference type="PANTHER" id="PTHR24198:SF165">
    <property type="entry name" value="ANKYRIN REPEAT-CONTAINING PROTEIN-RELATED"/>
    <property type="match status" value="1"/>
</dbReference>
<dbReference type="Pfam" id="PF12796">
    <property type="entry name" value="Ank_2"/>
    <property type="match status" value="2"/>
</dbReference>
<accession>A0A9P6WYZ1</accession>
<sequence>MTYQEYYKNLSLPPIPNNEHKFQKYQNTELHVELQNLIAEIECVHLQERIKRIIDRITQDYIEKHNSLIDTLKDLESSNIKLEHQYQTQSLHYQKALKEIELYRSRCNRLIRCSSLENSIAANLSSVRSLGCSSTPTSPIDDFLDPTSSKENLFSDNDDEFDISSILFTPIDSLVASESSLMPLEPLQKSTRNNENAGNKHIKDDTDILKFACSDGFWNTIAQGKSNKPEIDKLVSNYLRRGGDPNVAKSSDTVNDVKEGYSLVHALVATRNTASLRRVLQAGAKPNVFPLSDNAEDQIMPLVLAAKFGHLNSIRALVEKSDGDLLNSIGPSGESVLHAAVQSNAKDIVDYVLKRSHNKLLEKTDRAGATPLHYACINGRTHFVMLFVEDCQVKIDPLDNKGETPLHYAVRHKQLKVIMTLIELGASPNSCILKQVPTPLDLAKSCGLVSIANYLKQVGAKTTKEIEKGGSTATAYNVSTLSGESSGSSDLNPSNKSIKQYLHMKTIQILKGK</sequence>
<dbReference type="Gene3D" id="1.25.40.20">
    <property type="entry name" value="Ankyrin repeat-containing domain"/>
    <property type="match status" value="1"/>
</dbReference>
<evidence type="ECO:0000256" key="3">
    <source>
        <dbReference type="PROSITE-ProRule" id="PRU00023"/>
    </source>
</evidence>
<dbReference type="InterPro" id="IPR036770">
    <property type="entry name" value="Ankyrin_rpt-contain_sf"/>
</dbReference>
<proteinExistence type="predicted"/>
<dbReference type="AlphaFoldDB" id="A0A9P6WYZ1"/>
<dbReference type="PANTHER" id="PTHR24198">
    <property type="entry name" value="ANKYRIN REPEAT AND PROTEIN KINASE DOMAIN-CONTAINING PROTEIN"/>
    <property type="match status" value="1"/>
</dbReference>
<dbReference type="SUPFAM" id="SSF48403">
    <property type="entry name" value="Ankyrin repeat"/>
    <property type="match status" value="1"/>
</dbReference>
<keyword evidence="5" id="KW-1185">Reference proteome</keyword>
<gene>
    <name evidence="4" type="ORF">G6F64_011517</name>
</gene>
<organism evidence="4 5">
    <name type="scientific">Rhizopus oryzae</name>
    <name type="common">Mucormycosis agent</name>
    <name type="synonym">Rhizopus arrhizus var. delemar</name>
    <dbReference type="NCBI Taxonomy" id="64495"/>
    <lineage>
        <taxon>Eukaryota</taxon>
        <taxon>Fungi</taxon>
        <taxon>Fungi incertae sedis</taxon>
        <taxon>Mucoromycota</taxon>
        <taxon>Mucoromycotina</taxon>
        <taxon>Mucoromycetes</taxon>
        <taxon>Mucorales</taxon>
        <taxon>Mucorineae</taxon>
        <taxon>Rhizopodaceae</taxon>
        <taxon>Rhizopus</taxon>
    </lineage>
</organism>
<feature type="repeat" description="ANK" evidence="3">
    <location>
        <begin position="401"/>
        <end position="429"/>
    </location>
</feature>
<dbReference type="Proteomes" id="UP000716291">
    <property type="component" value="Unassembled WGS sequence"/>
</dbReference>
<dbReference type="PROSITE" id="PS50088">
    <property type="entry name" value="ANK_REPEAT"/>
    <property type="match status" value="1"/>
</dbReference>
<evidence type="ECO:0000313" key="5">
    <source>
        <dbReference type="Proteomes" id="UP000716291"/>
    </source>
</evidence>
<keyword evidence="1" id="KW-0677">Repeat</keyword>
<dbReference type="OrthoDB" id="20872at2759"/>
<dbReference type="InterPro" id="IPR002110">
    <property type="entry name" value="Ankyrin_rpt"/>
</dbReference>